<sequence>MAAIPRDRRRGVSGRNPNFLLFILTLLSLVCFIRAQSDREMRAMMKEDYQRLRKNLERRMEKYKSQISTSLERMKTFLKNWISMTAMVKKTTAEFPDAFHPMEKILEATKVFLEKAVVYFDKTFEETGEILKKREEDLREFNDLFSSTEMKIQREPESEEDFGSEEEDDWDAKY</sequence>
<keyword evidence="1" id="KW-0175">Coiled coil</keyword>
<evidence type="ECO:0000313" key="5">
    <source>
        <dbReference type="Proteomes" id="UP001469553"/>
    </source>
</evidence>
<evidence type="ECO:0000256" key="1">
    <source>
        <dbReference type="SAM" id="Coils"/>
    </source>
</evidence>
<feature type="region of interest" description="Disordered" evidence="2">
    <location>
        <begin position="149"/>
        <end position="174"/>
    </location>
</feature>
<dbReference type="Proteomes" id="UP001469553">
    <property type="component" value="Unassembled WGS sequence"/>
</dbReference>
<proteinExistence type="predicted"/>
<accession>A0ABV0XGJ2</accession>
<feature type="chain" id="PRO_5045492681" evidence="3">
    <location>
        <begin position="36"/>
        <end position="174"/>
    </location>
</feature>
<feature type="compositionally biased region" description="Acidic residues" evidence="2">
    <location>
        <begin position="157"/>
        <end position="174"/>
    </location>
</feature>
<organism evidence="4 5">
    <name type="scientific">Ameca splendens</name>
    <dbReference type="NCBI Taxonomy" id="208324"/>
    <lineage>
        <taxon>Eukaryota</taxon>
        <taxon>Metazoa</taxon>
        <taxon>Chordata</taxon>
        <taxon>Craniata</taxon>
        <taxon>Vertebrata</taxon>
        <taxon>Euteleostomi</taxon>
        <taxon>Actinopterygii</taxon>
        <taxon>Neopterygii</taxon>
        <taxon>Teleostei</taxon>
        <taxon>Neoteleostei</taxon>
        <taxon>Acanthomorphata</taxon>
        <taxon>Ovalentaria</taxon>
        <taxon>Atherinomorphae</taxon>
        <taxon>Cyprinodontiformes</taxon>
        <taxon>Goodeidae</taxon>
        <taxon>Ameca</taxon>
    </lineage>
</organism>
<reference evidence="4 5" key="1">
    <citation type="submission" date="2021-06" db="EMBL/GenBank/DDBJ databases">
        <authorList>
            <person name="Palmer J.M."/>
        </authorList>
    </citation>
    <scope>NUCLEOTIDE SEQUENCE [LARGE SCALE GENOMIC DNA]</scope>
    <source>
        <strain evidence="4 5">AS_MEX2019</strain>
        <tissue evidence="4">Muscle</tissue>
    </source>
</reference>
<feature type="coiled-coil region" evidence="1">
    <location>
        <begin position="42"/>
        <end position="73"/>
    </location>
</feature>
<evidence type="ECO:0000256" key="2">
    <source>
        <dbReference type="SAM" id="MobiDB-lite"/>
    </source>
</evidence>
<gene>
    <name evidence="4" type="ORF">AMECASPLE_021417</name>
</gene>
<feature type="signal peptide" evidence="3">
    <location>
        <begin position="1"/>
        <end position="35"/>
    </location>
</feature>
<dbReference type="EMBL" id="JAHRIP010001845">
    <property type="protein sequence ID" value="MEQ2280581.1"/>
    <property type="molecule type" value="Genomic_DNA"/>
</dbReference>
<evidence type="ECO:0000256" key="3">
    <source>
        <dbReference type="SAM" id="SignalP"/>
    </source>
</evidence>
<evidence type="ECO:0000313" key="4">
    <source>
        <dbReference type="EMBL" id="MEQ2280581.1"/>
    </source>
</evidence>
<keyword evidence="5" id="KW-1185">Reference proteome</keyword>
<protein>
    <submittedName>
        <fullName evidence="4">Uncharacterized protein</fullName>
    </submittedName>
</protein>
<comment type="caution">
    <text evidence="4">The sequence shown here is derived from an EMBL/GenBank/DDBJ whole genome shotgun (WGS) entry which is preliminary data.</text>
</comment>
<keyword evidence="3" id="KW-0732">Signal</keyword>
<name>A0ABV0XGJ2_9TELE</name>